<protein>
    <recommendedName>
        <fullName evidence="2">DEK-C domain-containing protein</fullName>
    </recommendedName>
</protein>
<dbReference type="Proteomes" id="UP000219974">
    <property type="component" value="Chromosome 10"/>
</dbReference>
<dbReference type="EMBL" id="LT160030">
    <property type="protein sequence ID" value="CXI53956.1"/>
    <property type="molecule type" value="Genomic_DNA"/>
</dbReference>
<dbReference type="InterPro" id="IPR014876">
    <property type="entry name" value="DEK_C"/>
</dbReference>
<feature type="region of interest" description="Disordered" evidence="1">
    <location>
        <begin position="72"/>
        <end position="140"/>
    </location>
</feature>
<feature type="compositionally biased region" description="Low complexity" evidence="1">
    <location>
        <begin position="107"/>
        <end position="122"/>
    </location>
</feature>
<organism evidence="3 8">
    <name type="scientific">Plasmodium berghei</name>
    <dbReference type="NCBI Taxonomy" id="5821"/>
    <lineage>
        <taxon>Eukaryota</taxon>
        <taxon>Sar</taxon>
        <taxon>Alveolata</taxon>
        <taxon>Apicomplexa</taxon>
        <taxon>Aconoidasida</taxon>
        <taxon>Haemosporida</taxon>
        <taxon>Plasmodiidae</taxon>
        <taxon>Plasmodium</taxon>
        <taxon>Plasmodium (Vinckeia)</taxon>
    </lineage>
</organism>
<dbReference type="Proteomes" id="UP000219860">
    <property type="component" value="Chromosome 10"/>
</dbReference>
<dbReference type="Proteomes" id="UP000220214">
    <property type="component" value="Chromosome 10"/>
</dbReference>
<evidence type="ECO:0000313" key="8">
    <source>
        <dbReference type="Proteomes" id="UP000069549"/>
    </source>
</evidence>
<evidence type="ECO:0000313" key="7">
    <source>
        <dbReference type="EMBL" id="SCN26272.1"/>
    </source>
</evidence>
<evidence type="ECO:0000313" key="11">
    <source>
        <dbReference type="Proteomes" id="UP000220214"/>
    </source>
</evidence>
<evidence type="ECO:0000313" key="6">
    <source>
        <dbReference type="EMBL" id="SCM17921.1"/>
    </source>
</evidence>
<accession>A0A113RV48</accession>
<evidence type="ECO:0000313" key="4">
    <source>
        <dbReference type="EMBL" id="SCL94878.1"/>
    </source>
</evidence>
<evidence type="ECO:0000259" key="2">
    <source>
        <dbReference type="PROSITE" id="PS51998"/>
    </source>
</evidence>
<evidence type="ECO:0000313" key="12">
    <source>
        <dbReference type="Proteomes" id="UP000516480"/>
    </source>
</evidence>
<dbReference type="EMBL" id="LT608146">
    <property type="protein sequence ID" value="SCL94878.1"/>
    <property type="molecule type" value="Genomic_DNA"/>
</dbReference>
<feature type="domain" description="DEK-C" evidence="2">
    <location>
        <begin position="5"/>
        <end position="63"/>
    </location>
</feature>
<evidence type="ECO:0000313" key="5">
    <source>
        <dbReference type="EMBL" id="SCM16125.1"/>
    </source>
</evidence>
<dbReference type="EMBL" id="LT608258">
    <property type="protein sequence ID" value="SCM16125.1"/>
    <property type="molecule type" value="Genomic_DNA"/>
</dbReference>
<dbReference type="Proteomes" id="UP000069549">
    <property type="component" value="Chromosome 10"/>
</dbReference>
<dbReference type="OMA" id="QLCINCS"/>
<evidence type="ECO:0000313" key="9">
    <source>
        <dbReference type="Proteomes" id="UP000219860"/>
    </source>
</evidence>
<dbReference type="Proteomes" id="UP000516480">
    <property type="component" value="Chromosome 10"/>
</dbReference>
<reference evidence="3 8" key="1">
    <citation type="submission" date="2016-02" db="EMBL/GenBank/DDBJ databases">
        <authorList>
            <consortium name="Pathogen Informatics"/>
        </authorList>
    </citation>
    <scope>NUCLEOTIDE SEQUENCE [LARGE SCALE GENOMIC DNA]</scope>
    <source>
        <strain evidence="3 8">K173</strain>
        <strain evidence="4 12">NK65 ny</strain>
        <strain evidence="7 11">NK65e</strain>
        <strain evidence="5 9">SP11 Antwerpcl1</strain>
        <strain evidence="6 10">SP11 RLL</strain>
    </source>
</reference>
<name>A0A113RV48_PLABE</name>
<dbReference type="EMBL" id="LT608274">
    <property type="protein sequence ID" value="SCM17921.1"/>
    <property type="molecule type" value="Genomic_DNA"/>
</dbReference>
<evidence type="ECO:0000313" key="3">
    <source>
        <dbReference type="EMBL" id="CXI53956.1"/>
    </source>
</evidence>
<proteinExistence type="predicted"/>
<feature type="compositionally biased region" description="Basic and acidic residues" evidence="1">
    <location>
        <begin position="87"/>
        <end position="103"/>
    </location>
</feature>
<dbReference type="AlphaFoldDB" id="A0A113RV48"/>
<dbReference type="VEuPathDB" id="PlasmoDB:PBANKA_1025000"/>
<dbReference type="OrthoDB" id="361877at2759"/>
<evidence type="ECO:0000313" key="10">
    <source>
        <dbReference type="Proteomes" id="UP000219974"/>
    </source>
</evidence>
<gene>
    <name evidence="3" type="ORF">PBK173_000250100</name>
    <name evidence="7" type="ORF">PBNK65E_000243000</name>
    <name evidence="4" type="ORF">PBNK65NY_000242200</name>
    <name evidence="5" type="ORF">PBSP11A_000242000</name>
    <name evidence="6" type="ORF">PBSP11RLL_000242100</name>
</gene>
<dbReference type="EMBL" id="LT614636">
    <property type="protein sequence ID" value="SCN26272.1"/>
    <property type="molecule type" value="Genomic_DNA"/>
</dbReference>
<evidence type="ECO:0000256" key="1">
    <source>
        <dbReference type="SAM" id="MobiDB-lite"/>
    </source>
</evidence>
<dbReference type="PROSITE" id="PS51998">
    <property type="entry name" value="DEK_C"/>
    <property type="match status" value="1"/>
</dbReference>
<sequence>MGIEEITADEFEKAIKSFVSIETASQISRRNVRTQLEHIFNLEENSLYERKKEINEILNKILKELLEEDEKQQSIEENTDCANNTKTNDDKENEEDKTNKIVKTENNNDNVSSSSESNTKNKNSSKKRKQNPVENISAKKRQANVMTKDYFMENAKPLYCNLTEDIQLKLEPRMFNTGSCGWHMMDKIYLSVGEHDVLCQLCINCSVIGSKQWD</sequence>